<evidence type="ECO:0000313" key="3">
    <source>
        <dbReference type="Proteomes" id="UP000186890"/>
    </source>
</evidence>
<sequence length="158" mass="17859">MTEAIKLSDYLNESLVFTQKHYSSNKELFTEVSTVAFEKGYVREDFLERVQRREETFPTGIQLENFGVAIPHTDAECVHKEFVAVITNTEPVEFKSMEDLSQTVAANIVFVLGLNQPHAQLEMLQSLMGLLQNPDLLAQLLAAETTEQLLTIVKNNNL</sequence>
<protein>
    <submittedName>
        <fullName evidence="2">PTS fructose transporter subunit IIA</fullName>
    </submittedName>
</protein>
<dbReference type="Proteomes" id="UP000186890">
    <property type="component" value="Unassembled WGS sequence"/>
</dbReference>
<dbReference type="Gene3D" id="3.40.930.10">
    <property type="entry name" value="Mannitol-specific EII, Chain A"/>
    <property type="match status" value="1"/>
</dbReference>
<accession>A0A1Q8E6W5</accession>
<dbReference type="AlphaFoldDB" id="A0A1Q8E6W5"/>
<dbReference type="EMBL" id="MSJM01000006">
    <property type="protein sequence ID" value="OLF47542.1"/>
    <property type="molecule type" value="Genomic_DNA"/>
</dbReference>
<evidence type="ECO:0000259" key="1">
    <source>
        <dbReference type="PROSITE" id="PS51094"/>
    </source>
</evidence>
<gene>
    <name evidence="2" type="ORF">BU202_07745</name>
</gene>
<dbReference type="InterPro" id="IPR002178">
    <property type="entry name" value="PTS_EIIA_type-2_dom"/>
</dbReference>
<dbReference type="PROSITE" id="PS51094">
    <property type="entry name" value="PTS_EIIA_TYPE_2"/>
    <property type="match status" value="1"/>
</dbReference>
<dbReference type="InterPro" id="IPR016152">
    <property type="entry name" value="PTrfase/Anion_transptr"/>
</dbReference>
<reference evidence="3" key="1">
    <citation type="submission" date="2016-12" db="EMBL/GenBank/DDBJ databases">
        <authorList>
            <person name="Gulvik C.A."/>
        </authorList>
    </citation>
    <scope>NUCLEOTIDE SEQUENCE [LARGE SCALE GENOMIC DNA]</scope>
    <source>
        <strain evidence="3">NED12-00049-6B</strain>
    </source>
</reference>
<evidence type="ECO:0000313" key="2">
    <source>
        <dbReference type="EMBL" id="OLF47542.1"/>
    </source>
</evidence>
<feature type="domain" description="PTS EIIA type-2" evidence="1">
    <location>
        <begin position="9"/>
        <end position="156"/>
    </location>
</feature>
<dbReference type="OrthoDB" id="370976at2"/>
<proteinExistence type="predicted"/>
<dbReference type="SUPFAM" id="SSF55804">
    <property type="entry name" value="Phoshotransferase/anion transport protein"/>
    <property type="match status" value="1"/>
</dbReference>
<comment type="caution">
    <text evidence="2">The sequence shown here is derived from an EMBL/GenBank/DDBJ whole genome shotgun (WGS) entry which is preliminary data.</text>
</comment>
<dbReference type="PANTHER" id="PTHR47738:SF3">
    <property type="entry name" value="PHOSPHOTRANSFERASE SYSTEM MANNITOL_FRUCTOSE-SPECIFIC IIA DOMAIN CONTAINING PROTEIN"/>
    <property type="match status" value="1"/>
</dbReference>
<dbReference type="CDD" id="cd00211">
    <property type="entry name" value="PTS_IIA_fru"/>
    <property type="match status" value="1"/>
</dbReference>
<organism evidence="2 3">
    <name type="scientific">Streptococcus cuniculi</name>
    <dbReference type="NCBI Taxonomy" id="1432788"/>
    <lineage>
        <taxon>Bacteria</taxon>
        <taxon>Bacillati</taxon>
        <taxon>Bacillota</taxon>
        <taxon>Bacilli</taxon>
        <taxon>Lactobacillales</taxon>
        <taxon>Streptococcaceae</taxon>
        <taxon>Streptococcus</taxon>
    </lineage>
</organism>
<keyword evidence="3" id="KW-1185">Reference proteome</keyword>
<dbReference type="InterPro" id="IPR051541">
    <property type="entry name" value="PTS_SugarTrans_NitroReg"/>
</dbReference>
<dbReference type="RefSeq" id="WP_075105218.1">
    <property type="nucleotide sequence ID" value="NZ_MSJM01000006.1"/>
</dbReference>
<name>A0A1Q8E6W5_9STRE</name>
<dbReference type="Pfam" id="PF00359">
    <property type="entry name" value="PTS_EIIA_2"/>
    <property type="match status" value="1"/>
</dbReference>
<dbReference type="PANTHER" id="PTHR47738">
    <property type="entry name" value="PTS SYSTEM FRUCTOSE-LIKE EIIA COMPONENT-RELATED"/>
    <property type="match status" value="1"/>
</dbReference>